<feature type="binding site" evidence="3">
    <location>
        <position position="277"/>
    </location>
    <ligand>
        <name>CTP</name>
        <dbReference type="ChEBI" id="CHEBI:37563"/>
    </ligand>
</feature>
<feature type="binding site" evidence="3">
    <location>
        <position position="338"/>
    </location>
    <ligand>
        <name>CTP</name>
        <dbReference type="ChEBI" id="CHEBI:37563"/>
    </ligand>
</feature>
<keyword evidence="3" id="KW-0479">Metal-binding</keyword>
<feature type="domain" description="Flavoprotein" evidence="5">
    <location>
        <begin position="5"/>
        <end position="178"/>
    </location>
</feature>
<dbReference type="InterPro" id="IPR035929">
    <property type="entry name" value="CoaB-like_sf"/>
</dbReference>
<dbReference type="PANTHER" id="PTHR14359:SF6">
    <property type="entry name" value="PHOSPHOPANTOTHENOYLCYSTEINE DECARBOXYLASE"/>
    <property type="match status" value="1"/>
</dbReference>
<keyword evidence="3" id="KW-0511">Multifunctional enzyme</keyword>
<keyword evidence="2 3" id="KW-0456">Lyase</keyword>
<comment type="similarity">
    <text evidence="3 4">In the N-terminal section; belongs to the HFCD (homo-oligomeric flavin containing Cys decarboxylase) superfamily.</text>
</comment>
<comment type="catalytic activity">
    <reaction evidence="3 4">
        <text>(R)-4'-phosphopantothenate + L-cysteine + CTP = N-[(R)-4-phosphopantothenoyl]-L-cysteine + CMP + diphosphate + H(+)</text>
        <dbReference type="Rhea" id="RHEA:19397"/>
        <dbReference type="ChEBI" id="CHEBI:10986"/>
        <dbReference type="ChEBI" id="CHEBI:15378"/>
        <dbReference type="ChEBI" id="CHEBI:33019"/>
        <dbReference type="ChEBI" id="CHEBI:35235"/>
        <dbReference type="ChEBI" id="CHEBI:37563"/>
        <dbReference type="ChEBI" id="CHEBI:59458"/>
        <dbReference type="ChEBI" id="CHEBI:60377"/>
        <dbReference type="EC" id="6.3.2.5"/>
    </reaction>
</comment>
<dbReference type="HAMAP" id="MF_02225">
    <property type="entry name" value="CoaBC"/>
    <property type="match status" value="1"/>
</dbReference>
<evidence type="ECO:0000256" key="3">
    <source>
        <dbReference type="HAMAP-Rule" id="MF_02225"/>
    </source>
</evidence>
<dbReference type="GO" id="GO:0046872">
    <property type="term" value="F:metal ion binding"/>
    <property type="evidence" value="ECO:0007669"/>
    <property type="project" value="UniProtKB-KW"/>
</dbReference>
<dbReference type="SUPFAM" id="SSF102645">
    <property type="entry name" value="CoaB-like"/>
    <property type="match status" value="1"/>
</dbReference>
<comment type="function">
    <text evidence="4">Catalyzes two steps in the biosynthesis of coenzyme A. In the first step cysteine is conjugated to 4'-phosphopantothenate to form 4-phosphopantothenoylcysteine, in the latter compound is decarboxylated to form 4'-phosphopantotheine.</text>
</comment>
<organism evidence="7 8">
    <name type="scientific">Tissierella praeacuta DSM 18095</name>
    <dbReference type="NCBI Taxonomy" id="1123404"/>
    <lineage>
        <taxon>Bacteria</taxon>
        <taxon>Bacillati</taxon>
        <taxon>Bacillota</taxon>
        <taxon>Tissierellia</taxon>
        <taxon>Tissierellales</taxon>
        <taxon>Tissierellaceae</taxon>
        <taxon>Tissierella</taxon>
    </lineage>
</organism>
<evidence type="ECO:0000259" key="5">
    <source>
        <dbReference type="Pfam" id="PF02441"/>
    </source>
</evidence>
<comment type="function">
    <text evidence="3">Catalyzes two sequential steps in the biosynthesis of coenzyme A. In the first step cysteine is conjugated to 4'-phosphopantothenate to form 4-phosphopantothenoylcysteine. In the second step the latter compound is decarboxylated to form 4'-phosphopantotheine.</text>
</comment>
<feature type="domain" description="DNA/pantothenate metabolism flavoprotein C-terminal" evidence="6">
    <location>
        <begin position="184"/>
        <end position="396"/>
    </location>
</feature>
<comment type="similarity">
    <text evidence="3 4">In the C-terminal section; belongs to the PPC synthetase family.</text>
</comment>
<sequence>MLKDKTIILGVTGGIAVYKAADIVSRLKKLHANVEVIMTEGATEFVTPLTFQTMSGNVVHREMFSEIINYDVEHISLAQKADLILIAPATANTIGKIANGIADNLLTTVIMASTAKIVFAPAMNTKMYQNPIVKDNMEKLKKIGYSFIQPAVGMLACGDYGEGKMAEPVDIVEYIVDSFIKKDLSEKKIVITAGPTMEPLDPVRYMTNHSSGKMGYSIAKEAATRGAEVVLISGPTSITPPRGIELIKVKTTEDMLNAVDKYFHSCDVLIKSAAPVDYRPETVSSTKIKKKENEKDELIIKYVKNPDIAAHFGKQKKNQIMVGFAAETNNLDEYAMEKLKKKNLDFIVANDVTKEGAGFNSDTNIVTIIDKEGNKNTYPMMNKREVAKVILDRVKSILDDKS</sequence>
<dbReference type="EMBL" id="FQTY01000001">
    <property type="protein sequence ID" value="SHE34604.1"/>
    <property type="molecule type" value="Genomic_DNA"/>
</dbReference>
<dbReference type="InterPro" id="IPR003382">
    <property type="entry name" value="Flavoprotein"/>
</dbReference>
<feature type="binding site" evidence="3">
    <location>
        <position position="324"/>
    </location>
    <ligand>
        <name>CTP</name>
        <dbReference type="ChEBI" id="CHEBI:37563"/>
    </ligand>
</feature>
<evidence type="ECO:0000313" key="7">
    <source>
        <dbReference type="EMBL" id="SHE34604.1"/>
    </source>
</evidence>
<dbReference type="UniPathway" id="UPA00241">
    <property type="reaction ID" value="UER00353"/>
</dbReference>
<comment type="pathway">
    <text evidence="3 4">Cofactor biosynthesis; coenzyme A biosynthesis; CoA from (R)-pantothenate: step 3/5.</text>
</comment>
<evidence type="ECO:0000259" key="6">
    <source>
        <dbReference type="Pfam" id="PF04127"/>
    </source>
</evidence>
<evidence type="ECO:0000256" key="1">
    <source>
        <dbReference type="ARBA" id="ARBA00022793"/>
    </source>
</evidence>
<dbReference type="GeneID" id="90995136"/>
<keyword evidence="3" id="KW-0460">Magnesium</keyword>
<protein>
    <recommendedName>
        <fullName evidence="3">Coenzyme A biosynthesis bifunctional protein CoaBC</fullName>
    </recommendedName>
    <alternativeName>
        <fullName evidence="3">DNA/pantothenate metabolism flavoprotein</fullName>
    </alternativeName>
    <alternativeName>
        <fullName evidence="3">Phosphopantothenoylcysteine synthetase/decarboxylase</fullName>
        <shortName evidence="3">PPCS-PPCDC</shortName>
    </alternativeName>
    <domain>
        <recommendedName>
            <fullName evidence="3">Phosphopantothenoylcysteine decarboxylase</fullName>
            <shortName evidence="3">PPC decarboxylase</shortName>
            <shortName evidence="3">PPC-DC</shortName>
            <ecNumber evidence="3">4.1.1.36</ecNumber>
        </recommendedName>
        <alternativeName>
            <fullName evidence="3">CoaC</fullName>
        </alternativeName>
    </domain>
    <domain>
        <recommendedName>
            <fullName evidence="3">Phosphopantothenate--cysteine ligase</fullName>
            <ecNumber evidence="3">6.3.2.5</ecNumber>
        </recommendedName>
        <alternativeName>
            <fullName evidence="3">CoaB</fullName>
        </alternativeName>
        <alternativeName>
            <fullName evidence="3">Phosphopantothenoylcysteine synthetase</fullName>
            <shortName evidence="3">PPC synthetase</shortName>
            <shortName evidence="3">PPC-S</shortName>
        </alternativeName>
    </domain>
</protein>
<keyword evidence="8" id="KW-1185">Reference proteome</keyword>
<dbReference type="InterPro" id="IPR005252">
    <property type="entry name" value="CoaBC"/>
</dbReference>
<comment type="cofactor">
    <cofactor evidence="3">
        <name>FMN</name>
        <dbReference type="ChEBI" id="CHEBI:58210"/>
    </cofactor>
    <text evidence="3">Binds 1 FMN per subunit.</text>
</comment>
<dbReference type="EC" id="6.3.2.5" evidence="3"/>
<dbReference type="Proteomes" id="UP000184114">
    <property type="component" value="Unassembled WGS sequence"/>
</dbReference>
<dbReference type="GO" id="GO:0071513">
    <property type="term" value="C:phosphopantothenoylcysteine decarboxylase complex"/>
    <property type="evidence" value="ECO:0007669"/>
    <property type="project" value="TreeGrafter"/>
</dbReference>
<dbReference type="GO" id="GO:0015937">
    <property type="term" value="P:coenzyme A biosynthetic process"/>
    <property type="evidence" value="ECO:0007669"/>
    <property type="project" value="UniProtKB-UniRule"/>
</dbReference>
<keyword evidence="3 4" id="KW-0288">FMN</keyword>
<evidence type="ECO:0000313" key="8">
    <source>
        <dbReference type="Proteomes" id="UP000184114"/>
    </source>
</evidence>
<dbReference type="Pfam" id="PF04127">
    <property type="entry name" value="DFP"/>
    <property type="match status" value="1"/>
</dbReference>
<dbReference type="Pfam" id="PF02441">
    <property type="entry name" value="Flavoprotein"/>
    <property type="match status" value="1"/>
</dbReference>
<accession>A0A1M4SQR3</accession>
<dbReference type="GO" id="GO:0010181">
    <property type="term" value="F:FMN binding"/>
    <property type="evidence" value="ECO:0007669"/>
    <property type="project" value="UniProtKB-UniRule"/>
</dbReference>
<feature type="active site" description="Proton donor" evidence="3">
    <location>
        <position position="157"/>
    </location>
</feature>
<dbReference type="InterPro" id="IPR007085">
    <property type="entry name" value="DNA/pantothenate-metab_flavo_C"/>
</dbReference>
<feature type="binding site" evidence="3">
    <location>
        <position position="287"/>
    </location>
    <ligand>
        <name>CTP</name>
        <dbReference type="ChEBI" id="CHEBI:37563"/>
    </ligand>
</feature>
<dbReference type="Gene3D" id="3.40.50.1950">
    <property type="entry name" value="Flavin prenyltransferase-like"/>
    <property type="match status" value="1"/>
</dbReference>
<gene>
    <name evidence="3" type="primary">coaBC</name>
    <name evidence="7" type="ORF">SAMN02745784_00447</name>
</gene>
<comment type="cofactor">
    <cofactor evidence="3">
        <name>Mg(2+)</name>
        <dbReference type="ChEBI" id="CHEBI:18420"/>
    </cofactor>
</comment>
<dbReference type="PANTHER" id="PTHR14359">
    <property type="entry name" value="HOMO-OLIGOMERIC FLAVIN CONTAINING CYS DECARBOXYLASE FAMILY"/>
    <property type="match status" value="1"/>
</dbReference>
<dbReference type="GO" id="GO:0004633">
    <property type="term" value="F:phosphopantothenoylcysteine decarboxylase activity"/>
    <property type="evidence" value="ECO:0007669"/>
    <property type="project" value="UniProtKB-UniRule"/>
</dbReference>
<dbReference type="NCBIfam" id="TIGR00521">
    <property type="entry name" value="coaBC_dfp"/>
    <property type="match status" value="1"/>
</dbReference>
<dbReference type="GO" id="GO:0004632">
    <property type="term" value="F:phosphopantothenate--cysteine ligase activity"/>
    <property type="evidence" value="ECO:0007669"/>
    <property type="project" value="UniProtKB-UniRule"/>
</dbReference>
<dbReference type="AlphaFoldDB" id="A0A1M4SQR3"/>
<comment type="caution">
    <text evidence="3">Lacks conserved residue(s) required for the propagation of feature annotation.</text>
</comment>
<dbReference type="SUPFAM" id="SSF52507">
    <property type="entry name" value="Homo-oligomeric flavin-containing Cys decarboxylases, HFCD"/>
    <property type="match status" value="1"/>
</dbReference>
<dbReference type="Gene3D" id="3.40.50.10300">
    <property type="entry name" value="CoaB-like"/>
    <property type="match status" value="1"/>
</dbReference>
<feature type="binding site" evidence="3">
    <location>
        <position position="342"/>
    </location>
    <ligand>
        <name>CTP</name>
        <dbReference type="ChEBI" id="CHEBI:37563"/>
    </ligand>
</feature>
<comment type="pathway">
    <text evidence="3 4">Cofactor biosynthesis; coenzyme A biosynthesis; CoA from (R)-pantothenate: step 2/5.</text>
</comment>
<dbReference type="EC" id="4.1.1.36" evidence="3"/>
<dbReference type="RefSeq" id="WP_072972609.1">
    <property type="nucleotide sequence ID" value="NZ_FQTY01000001.1"/>
</dbReference>
<dbReference type="InterPro" id="IPR036551">
    <property type="entry name" value="Flavin_trans-like"/>
</dbReference>
<reference evidence="8" key="1">
    <citation type="submission" date="2016-11" db="EMBL/GenBank/DDBJ databases">
        <authorList>
            <person name="Varghese N."/>
            <person name="Submissions S."/>
        </authorList>
    </citation>
    <scope>NUCLEOTIDE SEQUENCE [LARGE SCALE GENOMIC DNA]</scope>
    <source>
        <strain evidence="8">DSM 18095</strain>
    </source>
</reference>
<proteinExistence type="inferred from homology"/>
<evidence type="ECO:0000256" key="2">
    <source>
        <dbReference type="ARBA" id="ARBA00023239"/>
    </source>
</evidence>
<dbReference type="STRING" id="1123404.SAMN02745784_00447"/>
<keyword evidence="3 4" id="KW-0436">Ligase</keyword>
<keyword evidence="1 3" id="KW-0210">Decarboxylase</keyword>
<feature type="region of interest" description="Phosphopantothenate--cysteine ligase" evidence="3">
    <location>
        <begin position="189"/>
        <end position="402"/>
    </location>
</feature>
<evidence type="ECO:0000256" key="4">
    <source>
        <dbReference type="RuleBase" id="RU364078"/>
    </source>
</evidence>
<dbReference type="GO" id="GO:0015941">
    <property type="term" value="P:pantothenate catabolic process"/>
    <property type="evidence" value="ECO:0007669"/>
    <property type="project" value="InterPro"/>
</dbReference>
<keyword evidence="3 4" id="KW-0285">Flavoprotein</keyword>
<feature type="region of interest" description="Phosphopantothenoylcysteine decarboxylase" evidence="3">
    <location>
        <begin position="1"/>
        <end position="188"/>
    </location>
</feature>
<name>A0A1M4SQR3_9FIRM</name>
<comment type="catalytic activity">
    <reaction evidence="3 4">
        <text>N-[(R)-4-phosphopantothenoyl]-L-cysteine + H(+) = (R)-4'-phosphopantetheine + CO2</text>
        <dbReference type="Rhea" id="RHEA:16793"/>
        <dbReference type="ChEBI" id="CHEBI:15378"/>
        <dbReference type="ChEBI" id="CHEBI:16526"/>
        <dbReference type="ChEBI" id="CHEBI:59458"/>
        <dbReference type="ChEBI" id="CHEBI:61723"/>
        <dbReference type="EC" id="4.1.1.36"/>
    </reaction>
</comment>